<evidence type="ECO:0000256" key="1">
    <source>
        <dbReference type="ARBA" id="ARBA00004308"/>
    </source>
</evidence>
<keyword evidence="5 6" id="KW-0472">Membrane</keyword>
<keyword evidence="4 6" id="KW-1133">Transmembrane helix</keyword>
<dbReference type="GO" id="GO:0012505">
    <property type="term" value="C:endomembrane system"/>
    <property type="evidence" value="ECO:0007669"/>
    <property type="project" value="UniProtKB-SubCell"/>
</dbReference>
<protein>
    <recommendedName>
        <fullName evidence="8">DUF445 domain-containing protein</fullName>
    </recommendedName>
</protein>
<gene>
    <name evidence="7" type="ORF">BHLFYP23_00403</name>
</gene>
<dbReference type="RefSeq" id="WP_003019592.1">
    <property type="nucleotide sequence ID" value="NZ_CACRSY010000014.1"/>
</dbReference>
<dbReference type="AlphaFoldDB" id="A0A6N2UFG9"/>
<evidence type="ECO:0000256" key="6">
    <source>
        <dbReference type="SAM" id="Phobius"/>
    </source>
</evidence>
<comment type="similarity">
    <text evidence="2">Belongs to the UPF0754 family.</text>
</comment>
<feature type="transmembrane region" description="Helical" evidence="6">
    <location>
        <begin position="6"/>
        <end position="25"/>
    </location>
</feature>
<dbReference type="PANTHER" id="PTHR35791">
    <property type="entry name" value="UPF0754 MEMBRANE PROTEIN YHEB"/>
    <property type="match status" value="1"/>
</dbReference>
<sequence>MTILEIIAGPAIGAVIGYCTNYIAVKMLFRPLKPIKIGNRTLPFTPGIIPKGQGRMAKALGQAVGEHLLTKEDFEKMLLSEDIKNAVVDAVSRKAEKLKHTDASLEEFLSQYTGQEEYDLMRDKLEDYITEKITEGVEKLDIGAIIVEEGTKEIKEKFKGGMLSMFLNDELIQSVAAPIGKKVDDYIKENGEEKIRPAVVAQLAAAESKSVAEWIELLPVSDKKLRQIVENIYVKFVNEKAEELAEKFHVAEIVEEKINAMDVLELENLLLGIMKKELNAVVSLGAVIGFVLGLLNIWI</sequence>
<proteinExistence type="inferred from homology"/>
<organism evidence="7">
    <name type="scientific">Blautia hansenii</name>
    <name type="common">Ruminococcus hansenii</name>
    <dbReference type="NCBI Taxonomy" id="1322"/>
    <lineage>
        <taxon>Bacteria</taxon>
        <taxon>Bacillati</taxon>
        <taxon>Bacillota</taxon>
        <taxon>Clostridia</taxon>
        <taxon>Lachnospirales</taxon>
        <taxon>Lachnospiraceae</taxon>
        <taxon>Blautia</taxon>
    </lineage>
</organism>
<evidence type="ECO:0000313" key="7">
    <source>
        <dbReference type="EMBL" id="VYT16308.1"/>
    </source>
</evidence>
<evidence type="ECO:0000256" key="2">
    <source>
        <dbReference type="ARBA" id="ARBA00008053"/>
    </source>
</evidence>
<dbReference type="Pfam" id="PF04286">
    <property type="entry name" value="DUF445"/>
    <property type="match status" value="1"/>
</dbReference>
<evidence type="ECO:0000256" key="3">
    <source>
        <dbReference type="ARBA" id="ARBA00022692"/>
    </source>
</evidence>
<keyword evidence="3 6" id="KW-0812">Transmembrane</keyword>
<feature type="transmembrane region" description="Helical" evidence="6">
    <location>
        <begin position="278"/>
        <end position="298"/>
    </location>
</feature>
<evidence type="ECO:0000256" key="4">
    <source>
        <dbReference type="ARBA" id="ARBA00022989"/>
    </source>
</evidence>
<dbReference type="InterPro" id="IPR007383">
    <property type="entry name" value="DUF445"/>
</dbReference>
<dbReference type="PANTHER" id="PTHR35791:SF1">
    <property type="entry name" value="UPF0754 MEMBRANE PROTEIN YHEB"/>
    <property type="match status" value="1"/>
</dbReference>
<evidence type="ECO:0008006" key="8">
    <source>
        <dbReference type="Google" id="ProtNLM"/>
    </source>
</evidence>
<dbReference type="EMBL" id="CACRSY010000014">
    <property type="protein sequence ID" value="VYT16308.1"/>
    <property type="molecule type" value="Genomic_DNA"/>
</dbReference>
<name>A0A6N2UFG9_BLAHA</name>
<accession>A0A6N2UFG9</accession>
<reference evidence="7" key="1">
    <citation type="submission" date="2019-11" db="EMBL/GenBank/DDBJ databases">
        <authorList>
            <person name="Feng L."/>
        </authorList>
    </citation>
    <scope>NUCLEOTIDE SEQUENCE</scope>
    <source>
        <strain evidence="7">BhanseniiLFYP23</strain>
    </source>
</reference>
<evidence type="ECO:0000256" key="5">
    <source>
        <dbReference type="ARBA" id="ARBA00023136"/>
    </source>
</evidence>
<comment type="subcellular location">
    <subcellularLocation>
        <location evidence="1">Endomembrane system</location>
    </subcellularLocation>
</comment>